<dbReference type="AlphaFoldDB" id="A0ABD2G7R5"/>
<keyword evidence="3" id="KW-1185">Reference proteome</keyword>
<name>A0ABD2G7R5_PAGBO</name>
<evidence type="ECO:0000313" key="2">
    <source>
        <dbReference type="EMBL" id="KAL3049615.1"/>
    </source>
</evidence>
<dbReference type="Proteomes" id="UP001619887">
    <property type="component" value="Unassembled WGS sequence"/>
</dbReference>
<evidence type="ECO:0000256" key="1">
    <source>
        <dbReference type="SAM" id="MobiDB-lite"/>
    </source>
</evidence>
<accession>A0ABD2G7R5</accession>
<sequence length="111" mass="12679">MTHPTVLNKKTRSFPRTEKNDNEEVTLEVLMCTKLIKLSTGQRQPVRTTTRSTMIVAATKPYLQRDAPHPITGCNRRQQRDFSPKIKQKNTSKAAVPSQNLFTSHYKLALL</sequence>
<feature type="region of interest" description="Disordered" evidence="1">
    <location>
        <begin position="61"/>
        <end position="96"/>
    </location>
</feature>
<proteinExistence type="predicted"/>
<feature type="region of interest" description="Disordered" evidence="1">
    <location>
        <begin position="1"/>
        <end position="21"/>
    </location>
</feature>
<organism evidence="2 3">
    <name type="scientific">Pagothenia borchgrevinki</name>
    <name type="common">Bald rockcod</name>
    <name type="synonym">Trematomus borchgrevinki</name>
    <dbReference type="NCBI Taxonomy" id="8213"/>
    <lineage>
        <taxon>Eukaryota</taxon>
        <taxon>Metazoa</taxon>
        <taxon>Chordata</taxon>
        <taxon>Craniata</taxon>
        <taxon>Vertebrata</taxon>
        <taxon>Euteleostomi</taxon>
        <taxon>Actinopterygii</taxon>
        <taxon>Neopterygii</taxon>
        <taxon>Teleostei</taxon>
        <taxon>Neoteleostei</taxon>
        <taxon>Acanthomorphata</taxon>
        <taxon>Eupercaria</taxon>
        <taxon>Perciformes</taxon>
        <taxon>Notothenioidei</taxon>
        <taxon>Nototheniidae</taxon>
        <taxon>Pagothenia</taxon>
    </lineage>
</organism>
<protein>
    <submittedName>
        <fullName evidence="2">Uncharacterized protein</fullName>
    </submittedName>
</protein>
<reference evidence="2 3" key="2">
    <citation type="journal article" date="2024" name="G3 (Bethesda)">
        <title>The genome of the cryopelagic Antarctic bald notothen, Trematomus borchgrevinki.</title>
        <authorList>
            <person name="Rayamajhi N."/>
            <person name="Rivera-Colon A.G."/>
            <person name="Minhas B.F."/>
            <person name="Cheng C.C."/>
            <person name="Catchen J.M."/>
        </authorList>
    </citation>
    <scope>NUCLEOTIDE SEQUENCE [LARGE SCALE GENOMIC DNA]</scope>
    <source>
        <strain evidence="2">AGRC-2024</strain>
    </source>
</reference>
<comment type="caution">
    <text evidence="2">The sequence shown here is derived from an EMBL/GenBank/DDBJ whole genome shotgun (WGS) entry which is preliminary data.</text>
</comment>
<gene>
    <name evidence="2" type="ORF">OYC64_008967</name>
</gene>
<dbReference type="EMBL" id="JBIYXZ010002082">
    <property type="protein sequence ID" value="KAL3049615.1"/>
    <property type="molecule type" value="Genomic_DNA"/>
</dbReference>
<evidence type="ECO:0000313" key="3">
    <source>
        <dbReference type="Proteomes" id="UP001619887"/>
    </source>
</evidence>
<reference evidence="2 3" key="1">
    <citation type="journal article" date="2022" name="G3 (Bethesda)">
        <title>Evaluating Illumina-, Nanopore-, and PacBio-based genome assembly strategies with the bald notothen, Trematomus borchgrevinki.</title>
        <authorList>
            <person name="Rayamajhi N."/>
            <person name="Cheng C.C."/>
            <person name="Catchen J.M."/>
        </authorList>
    </citation>
    <scope>NUCLEOTIDE SEQUENCE [LARGE SCALE GENOMIC DNA]</scope>
    <source>
        <strain evidence="2">AGRC-2024</strain>
    </source>
</reference>